<organism evidence="3 4">
    <name type="scientific">Rathayibacter festucae DSM 15932</name>
    <dbReference type="NCBI Taxonomy" id="1328866"/>
    <lineage>
        <taxon>Bacteria</taxon>
        <taxon>Bacillati</taxon>
        <taxon>Actinomycetota</taxon>
        <taxon>Actinomycetes</taxon>
        <taxon>Micrococcales</taxon>
        <taxon>Microbacteriaceae</taxon>
        <taxon>Rathayibacter</taxon>
    </lineage>
</organism>
<proteinExistence type="predicted"/>
<sequence length="77" mass="8388">MTPDIAAGAFLLFFILIGFGAVVGLGAFLLVKGHGKLARADRNREIERDLIEAQRDAAAQRTASQKLLPKLKRDGRL</sequence>
<protein>
    <submittedName>
        <fullName evidence="3">Uncharacterized protein</fullName>
    </submittedName>
</protein>
<dbReference type="KEGG" id="rfs:C1I64_04880"/>
<keyword evidence="2" id="KW-0812">Transmembrane</keyword>
<name>A0A3T0SYK0_9MICO</name>
<evidence type="ECO:0000313" key="3">
    <source>
        <dbReference type="EMBL" id="AZZ51441.1"/>
    </source>
</evidence>
<dbReference type="Proteomes" id="UP000285317">
    <property type="component" value="Chromosome"/>
</dbReference>
<feature type="region of interest" description="Disordered" evidence="1">
    <location>
        <begin position="57"/>
        <end position="77"/>
    </location>
</feature>
<dbReference type="AlphaFoldDB" id="A0A3T0SYK0"/>
<keyword evidence="2" id="KW-0472">Membrane</keyword>
<evidence type="ECO:0000313" key="4">
    <source>
        <dbReference type="Proteomes" id="UP000285317"/>
    </source>
</evidence>
<feature type="transmembrane region" description="Helical" evidence="2">
    <location>
        <begin position="6"/>
        <end position="31"/>
    </location>
</feature>
<evidence type="ECO:0000256" key="1">
    <source>
        <dbReference type="SAM" id="MobiDB-lite"/>
    </source>
</evidence>
<keyword evidence="2" id="KW-1133">Transmembrane helix</keyword>
<dbReference type="EMBL" id="CP028137">
    <property type="protein sequence ID" value="AZZ51441.1"/>
    <property type="molecule type" value="Genomic_DNA"/>
</dbReference>
<gene>
    <name evidence="3" type="ORF">C1I64_04880</name>
</gene>
<evidence type="ECO:0000256" key="2">
    <source>
        <dbReference type="SAM" id="Phobius"/>
    </source>
</evidence>
<dbReference type="RefSeq" id="WP_127886399.1">
    <property type="nucleotide sequence ID" value="NZ_CP028137.1"/>
</dbReference>
<reference evidence="3 4" key="1">
    <citation type="submission" date="2018-03" db="EMBL/GenBank/DDBJ databases">
        <title>Bacteriophage NCPPB3778 and a type I-E CRISPR drive the evolution of the US Biological Select Agent, Rathayibacter toxicus.</title>
        <authorList>
            <person name="Davis E.W.II."/>
            <person name="Tabima J.F."/>
            <person name="Weisberg A.J."/>
            <person name="Dantas Lopes L."/>
            <person name="Wiseman M.S."/>
            <person name="Wiseman M.S."/>
            <person name="Pupko T."/>
            <person name="Belcher M.S."/>
            <person name="Sechler A.J."/>
            <person name="Tancos M.A."/>
            <person name="Schroeder B.K."/>
            <person name="Murray T.D."/>
            <person name="Luster D.G."/>
            <person name="Schneider W.L."/>
            <person name="Rogers E."/>
            <person name="Andreote F.D."/>
            <person name="Grunwald N.J."/>
            <person name="Putnam M.L."/>
            <person name="Chang J.H."/>
        </authorList>
    </citation>
    <scope>NUCLEOTIDE SEQUENCE [LARGE SCALE GENOMIC DNA]</scope>
    <source>
        <strain evidence="3 4">DSM 15932</strain>
    </source>
</reference>
<accession>A0A3T0SYK0</accession>